<dbReference type="RefSeq" id="WP_338535407.1">
    <property type="nucleotide sequence ID" value="NZ_AP028654.1"/>
</dbReference>
<dbReference type="EMBL" id="AP028654">
    <property type="protein sequence ID" value="BEP29793.1"/>
    <property type="molecule type" value="Genomic_DNA"/>
</dbReference>
<evidence type="ECO:0000313" key="2">
    <source>
        <dbReference type="EMBL" id="BEP29793.1"/>
    </source>
</evidence>
<feature type="transmembrane region" description="Helical" evidence="1">
    <location>
        <begin position="96"/>
        <end position="118"/>
    </location>
</feature>
<feature type="transmembrane region" description="Helical" evidence="1">
    <location>
        <begin position="23"/>
        <end position="44"/>
    </location>
</feature>
<dbReference type="Proteomes" id="UP001321786">
    <property type="component" value="Chromosome"/>
</dbReference>
<organism evidence="2 3">
    <name type="scientific">Helicovermis profundi</name>
    <dbReference type="NCBI Taxonomy" id="3065157"/>
    <lineage>
        <taxon>Bacteria</taxon>
        <taxon>Bacillati</taxon>
        <taxon>Bacillota</taxon>
        <taxon>Clostridia</taxon>
        <taxon>Helicovermis</taxon>
    </lineage>
</organism>
<evidence type="ECO:0000313" key="3">
    <source>
        <dbReference type="Proteomes" id="UP001321786"/>
    </source>
</evidence>
<dbReference type="KEGG" id="hprf:HLPR_21240"/>
<reference evidence="2 3" key="1">
    <citation type="submission" date="2023-08" db="EMBL/GenBank/DDBJ databases">
        <title>Helicovermis profunda gen. nov., sp. nov., a novel mesophilic, fermentative bacterium within the Bacillota from a deep-sea hydrothermal vent chimney.</title>
        <authorList>
            <person name="Miyazaki U."/>
            <person name="Mizutani D."/>
            <person name="Hashimoto Y."/>
            <person name="Tame A."/>
            <person name="Sawayama S."/>
            <person name="Miyazaki J."/>
            <person name="Takai K."/>
            <person name="Nakagawa S."/>
        </authorList>
    </citation>
    <scope>NUCLEOTIDE SEQUENCE [LARGE SCALE GENOMIC DNA]</scope>
    <source>
        <strain evidence="2 3">S502</strain>
    </source>
</reference>
<name>A0AAU9EJN2_9FIRM</name>
<sequence>MFYFSKNGFNHKIGYRSHMKREFIPTTFITSTVIFLVNIFKMLFLGKLINFNDVVTIFAIPFVLLSLVYFVQSNYKWIIMNKVKLYDFDVNKESKFIFILIFYIIEYYALLELVFVLTPENIIIINKTNIVMYSLVFLIISIIVGLIVGNYYYKKFINEIKVDEYDYGIIEKIN</sequence>
<accession>A0AAU9EJN2</accession>
<protein>
    <submittedName>
        <fullName evidence="2">Uncharacterized protein</fullName>
    </submittedName>
</protein>
<keyword evidence="3" id="KW-1185">Reference proteome</keyword>
<keyword evidence="1" id="KW-0812">Transmembrane</keyword>
<feature type="transmembrane region" description="Helical" evidence="1">
    <location>
        <begin position="130"/>
        <end position="153"/>
    </location>
</feature>
<evidence type="ECO:0000256" key="1">
    <source>
        <dbReference type="SAM" id="Phobius"/>
    </source>
</evidence>
<gene>
    <name evidence="2" type="ORF">HLPR_21240</name>
</gene>
<keyword evidence="1" id="KW-0472">Membrane</keyword>
<dbReference type="AlphaFoldDB" id="A0AAU9EJN2"/>
<keyword evidence="1" id="KW-1133">Transmembrane helix</keyword>
<proteinExistence type="predicted"/>
<feature type="transmembrane region" description="Helical" evidence="1">
    <location>
        <begin position="56"/>
        <end position="75"/>
    </location>
</feature>